<organism evidence="3 4">
    <name type="scientific">Aphanomyces astaci</name>
    <name type="common">Crayfish plague agent</name>
    <dbReference type="NCBI Taxonomy" id="112090"/>
    <lineage>
        <taxon>Eukaryota</taxon>
        <taxon>Sar</taxon>
        <taxon>Stramenopiles</taxon>
        <taxon>Oomycota</taxon>
        <taxon>Saprolegniomycetes</taxon>
        <taxon>Saprolegniales</taxon>
        <taxon>Verrucalvaceae</taxon>
        <taxon>Aphanomyces</taxon>
    </lineage>
</organism>
<dbReference type="Proteomes" id="UP000266196">
    <property type="component" value="Unassembled WGS sequence"/>
</dbReference>
<comment type="caution">
    <text evidence="3">The sequence shown here is derived from an EMBL/GenBank/DDBJ whole genome shotgun (WGS) entry which is preliminary data.</text>
</comment>
<keyword evidence="2" id="KW-1133">Transmembrane helix</keyword>
<comment type="similarity">
    <text evidence="1">Belongs to the peptidase C69 family. Secernin subfamily.</text>
</comment>
<evidence type="ECO:0000313" key="4">
    <source>
        <dbReference type="Proteomes" id="UP000266196"/>
    </source>
</evidence>
<evidence type="ECO:0008006" key="5">
    <source>
        <dbReference type="Google" id="ProtNLM"/>
    </source>
</evidence>
<accession>A0A397EY36</accession>
<name>A0A397EY36_APHAT</name>
<dbReference type="PANTHER" id="PTHR12994:SF17">
    <property type="entry name" value="LD30995P"/>
    <property type="match status" value="1"/>
</dbReference>
<evidence type="ECO:0000256" key="1">
    <source>
        <dbReference type="ARBA" id="ARBA00005705"/>
    </source>
</evidence>
<dbReference type="InterPro" id="IPR005322">
    <property type="entry name" value="Peptidase_C69"/>
</dbReference>
<dbReference type="GO" id="GO:0016805">
    <property type="term" value="F:dipeptidase activity"/>
    <property type="evidence" value="ECO:0007669"/>
    <property type="project" value="InterPro"/>
</dbReference>
<keyword evidence="2" id="KW-0812">Transmembrane</keyword>
<protein>
    <recommendedName>
        <fullName evidence="5">Peptidase</fullName>
    </recommendedName>
</protein>
<sequence>MLKRAVTKAHHAAFCFVVLHALNLRFAVSLNLIAMRSAIISLVHVALFLSTGDDLIVGLDPVLATITAASWAKLHEPDKCTVILVGAKASASGSPMTTHTADCSSCDFRLTKVPQLSHSRGSLRNVPLLRQAFPRYGGWSTTCHIMFNHIVVGSDRGAPAYYLSNLEGGFYNWTETPIIGQIPQVATTYAYIDGLYPIINEHQLAIGESTCGANLWAKPATQGGKALFDITELARVAFERTKTAREAVQLMGDLAVQYGYYGAEWEGDAVYSEAGEMLTVTDTKEGWVFHILPDDSGASAVWVAQRVPDTHIVAIGNQFIIHHVNLTDSDNFLGSSNLYDVAKRNNFWDGQSDFDFTVAYARRRPGESFYYSTRRQWRVYTLANPSLDLSPYTDAFGTTYPFSVETAGLLDASDLIRFQRDHYENTTFDLTQGPQSGPYGNPDRYCTANICALRFGPYAPHATAYVPIYTKVSSVPALTSHGSLRRFDLNVSFWLNALIGNYAGHFYKHAMPAVVAVQLALEKSAADAQQEVQATAVSILAREGEAALVAHLTAASDKFATSAHEAFYALFLDVVTRFHDGSIFSDFASESMTVSAMGYPSWWLEEVGYFGPKAANGVAVTGALVLGVVTVAALAVGLGFWLGRRTSTVKSKGYVLVK</sequence>
<dbReference type="PANTHER" id="PTHR12994">
    <property type="entry name" value="SECERNIN"/>
    <property type="match status" value="1"/>
</dbReference>
<keyword evidence="2" id="KW-0472">Membrane</keyword>
<dbReference type="GO" id="GO:0006508">
    <property type="term" value="P:proteolysis"/>
    <property type="evidence" value="ECO:0007669"/>
    <property type="project" value="InterPro"/>
</dbReference>
<dbReference type="VEuPathDB" id="FungiDB:H257_12193"/>
<evidence type="ECO:0000313" key="3">
    <source>
        <dbReference type="EMBL" id="RHZ04822.1"/>
    </source>
</evidence>
<dbReference type="AlphaFoldDB" id="A0A397EY36"/>
<feature type="transmembrane region" description="Helical" evidence="2">
    <location>
        <begin position="618"/>
        <end position="642"/>
    </location>
</feature>
<dbReference type="GO" id="GO:0070004">
    <property type="term" value="F:cysteine-type exopeptidase activity"/>
    <property type="evidence" value="ECO:0007669"/>
    <property type="project" value="InterPro"/>
</dbReference>
<reference evidence="3 4" key="1">
    <citation type="submission" date="2018-08" db="EMBL/GenBank/DDBJ databases">
        <title>Aphanomyces genome sequencing and annotation.</title>
        <authorList>
            <person name="Minardi D."/>
            <person name="Oidtmann B."/>
            <person name="Van Der Giezen M."/>
            <person name="Studholme D.J."/>
        </authorList>
    </citation>
    <scope>NUCLEOTIDE SEQUENCE [LARGE SCALE GENOMIC DNA]</scope>
    <source>
        <strain evidence="3 4">197901</strain>
    </source>
</reference>
<proteinExistence type="inferred from homology"/>
<dbReference type="EMBL" id="QUTE01013324">
    <property type="protein sequence ID" value="RHZ04822.1"/>
    <property type="molecule type" value="Genomic_DNA"/>
</dbReference>
<gene>
    <name evidence="3" type="ORF">DYB31_013367</name>
</gene>
<dbReference type="Pfam" id="PF03577">
    <property type="entry name" value="Peptidase_C69"/>
    <property type="match status" value="1"/>
</dbReference>
<evidence type="ECO:0000256" key="2">
    <source>
        <dbReference type="SAM" id="Phobius"/>
    </source>
</evidence>